<feature type="region of interest" description="Disordered" evidence="1">
    <location>
        <begin position="648"/>
        <end position="682"/>
    </location>
</feature>
<dbReference type="InterPro" id="IPR003864">
    <property type="entry name" value="CSC1/OSCA1-like_7TM"/>
</dbReference>
<dbReference type="InterPro" id="IPR022257">
    <property type="entry name" value="PHM7_ext"/>
</dbReference>
<dbReference type="GO" id="GO:0016020">
    <property type="term" value="C:membrane"/>
    <property type="evidence" value="ECO:0007669"/>
    <property type="project" value="InterPro"/>
</dbReference>
<keyword evidence="2" id="KW-1133">Transmembrane helix</keyword>
<proteinExistence type="predicted"/>
<feature type="transmembrane region" description="Helical" evidence="2">
    <location>
        <begin position="1836"/>
        <end position="1860"/>
    </location>
</feature>
<feature type="compositionally biased region" description="Polar residues" evidence="1">
    <location>
        <begin position="1461"/>
        <end position="1475"/>
    </location>
</feature>
<comment type="caution">
    <text evidence="7">The sequence shown here is derived from an EMBL/GenBank/DDBJ whole genome shotgun (WGS) entry which is preliminary data.</text>
</comment>
<feature type="compositionally biased region" description="Basic and acidic residues" evidence="1">
    <location>
        <begin position="817"/>
        <end position="829"/>
    </location>
</feature>
<feature type="compositionally biased region" description="Polar residues" evidence="1">
    <location>
        <begin position="730"/>
        <end position="739"/>
    </location>
</feature>
<dbReference type="InterPro" id="IPR032880">
    <property type="entry name" value="CSC1/OSCA1-like_N"/>
</dbReference>
<feature type="transmembrane region" description="Helical" evidence="2">
    <location>
        <begin position="1679"/>
        <end position="1702"/>
    </location>
</feature>
<feature type="compositionally biased region" description="Low complexity" evidence="1">
    <location>
        <begin position="579"/>
        <end position="592"/>
    </location>
</feature>
<feature type="transmembrane region" description="Helical" evidence="2">
    <location>
        <begin position="1295"/>
        <end position="1314"/>
    </location>
</feature>
<keyword evidence="2" id="KW-0472">Membrane</keyword>
<dbReference type="Pfam" id="PF12621">
    <property type="entry name" value="PHM7_ext"/>
    <property type="match status" value="1"/>
</dbReference>
<feature type="domain" description="CSC1/OSCA1-like 7TM region" evidence="3">
    <location>
        <begin position="1588"/>
        <end position="1858"/>
    </location>
</feature>
<feature type="region of interest" description="Disordered" evidence="1">
    <location>
        <begin position="495"/>
        <end position="607"/>
    </location>
</feature>
<keyword evidence="8" id="KW-1185">Reference proteome</keyword>
<dbReference type="Proteomes" id="UP000799444">
    <property type="component" value="Unassembled WGS sequence"/>
</dbReference>
<feature type="domain" description="10TM putative phosphate transporter extracellular tail" evidence="4">
    <location>
        <begin position="1939"/>
        <end position="2026"/>
    </location>
</feature>
<feature type="transmembrane region" description="Helical" evidence="2">
    <location>
        <begin position="1788"/>
        <end position="1815"/>
    </location>
</feature>
<feature type="compositionally biased region" description="Low complexity" evidence="1">
    <location>
        <begin position="1"/>
        <end position="21"/>
    </location>
</feature>
<feature type="compositionally biased region" description="Basic and acidic residues" evidence="1">
    <location>
        <begin position="495"/>
        <end position="509"/>
    </location>
</feature>
<feature type="region of interest" description="Disordered" evidence="1">
    <location>
        <begin position="1"/>
        <end position="217"/>
    </location>
</feature>
<evidence type="ECO:0000313" key="7">
    <source>
        <dbReference type="EMBL" id="KAF2741290.1"/>
    </source>
</evidence>
<dbReference type="PANTHER" id="PTHR38426:SF1">
    <property type="entry name" value="MAINTENANCE OF TELOMERE CAPPING PROTEIN 4"/>
    <property type="match status" value="1"/>
</dbReference>
<feature type="region of interest" description="Disordered" evidence="1">
    <location>
        <begin position="927"/>
        <end position="991"/>
    </location>
</feature>
<feature type="compositionally biased region" description="Polar residues" evidence="1">
    <location>
        <begin position="895"/>
        <end position="904"/>
    </location>
</feature>
<accession>A0A9P4RAQ5</accession>
<feature type="transmembrane region" description="Helical" evidence="2">
    <location>
        <begin position="1589"/>
        <end position="1613"/>
    </location>
</feature>
<feature type="domain" description="CSC1/OSCA1-like N-terminal transmembrane" evidence="5">
    <location>
        <begin position="1214"/>
        <end position="1363"/>
    </location>
</feature>
<feature type="region of interest" description="Disordered" evidence="1">
    <location>
        <begin position="1449"/>
        <end position="1495"/>
    </location>
</feature>
<feature type="domain" description="CSC1/OSCA1-like cytosolic" evidence="6">
    <location>
        <begin position="1386"/>
        <end position="1574"/>
    </location>
</feature>
<evidence type="ECO:0000259" key="5">
    <source>
        <dbReference type="Pfam" id="PF13967"/>
    </source>
</evidence>
<protein>
    <submittedName>
        <fullName evidence="7">DUF221-domain-containing protein</fullName>
    </submittedName>
</protein>
<feature type="transmembrane region" description="Helical" evidence="2">
    <location>
        <begin position="1633"/>
        <end position="1653"/>
    </location>
</feature>
<feature type="region of interest" description="Disordered" evidence="1">
    <location>
        <begin position="849"/>
        <end position="905"/>
    </location>
</feature>
<dbReference type="InterPro" id="IPR027815">
    <property type="entry name" value="CSC1/OSCA1-like_cyt"/>
</dbReference>
<gene>
    <name evidence="7" type="ORF">EJ04DRAFT_539451</name>
</gene>
<feature type="compositionally biased region" description="Basic and acidic residues" evidence="1">
    <location>
        <begin position="114"/>
        <end position="135"/>
    </location>
</feature>
<reference evidence="7" key="1">
    <citation type="journal article" date="2020" name="Stud. Mycol.">
        <title>101 Dothideomycetes genomes: a test case for predicting lifestyles and emergence of pathogens.</title>
        <authorList>
            <person name="Haridas S."/>
            <person name="Albert R."/>
            <person name="Binder M."/>
            <person name="Bloem J."/>
            <person name="Labutti K."/>
            <person name="Salamov A."/>
            <person name="Andreopoulos B."/>
            <person name="Baker S."/>
            <person name="Barry K."/>
            <person name="Bills G."/>
            <person name="Bluhm B."/>
            <person name="Cannon C."/>
            <person name="Castanera R."/>
            <person name="Culley D."/>
            <person name="Daum C."/>
            <person name="Ezra D."/>
            <person name="Gonzalez J."/>
            <person name="Henrissat B."/>
            <person name="Kuo A."/>
            <person name="Liang C."/>
            <person name="Lipzen A."/>
            <person name="Lutzoni F."/>
            <person name="Magnuson J."/>
            <person name="Mondo S."/>
            <person name="Nolan M."/>
            <person name="Ohm R."/>
            <person name="Pangilinan J."/>
            <person name="Park H.-J."/>
            <person name="Ramirez L."/>
            <person name="Alfaro M."/>
            <person name="Sun H."/>
            <person name="Tritt A."/>
            <person name="Yoshinaga Y."/>
            <person name="Zwiers L.-H."/>
            <person name="Turgeon B."/>
            <person name="Goodwin S."/>
            <person name="Spatafora J."/>
            <person name="Crous P."/>
            <person name="Grigoriev I."/>
        </authorList>
    </citation>
    <scope>NUCLEOTIDE SEQUENCE</scope>
    <source>
        <strain evidence="7">CBS 125425</strain>
    </source>
</reference>
<evidence type="ECO:0000259" key="4">
    <source>
        <dbReference type="Pfam" id="PF12621"/>
    </source>
</evidence>
<dbReference type="Pfam" id="PF02714">
    <property type="entry name" value="RSN1_7TM"/>
    <property type="match status" value="1"/>
</dbReference>
<feature type="transmembrane region" description="Helical" evidence="2">
    <location>
        <begin position="1342"/>
        <end position="1361"/>
    </location>
</feature>
<feature type="compositionally biased region" description="Polar residues" evidence="1">
    <location>
        <begin position="37"/>
        <end position="48"/>
    </location>
</feature>
<evidence type="ECO:0000313" key="8">
    <source>
        <dbReference type="Proteomes" id="UP000799444"/>
    </source>
</evidence>
<feature type="region of interest" description="Disordered" evidence="1">
    <location>
        <begin position="1005"/>
        <end position="1035"/>
    </location>
</feature>
<evidence type="ECO:0000259" key="6">
    <source>
        <dbReference type="Pfam" id="PF14703"/>
    </source>
</evidence>
<feature type="compositionally biased region" description="Basic residues" evidence="1">
    <location>
        <begin position="1480"/>
        <end position="1489"/>
    </location>
</feature>
<feature type="region of interest" description="Disordered" evidence="1">
    <location>
        <begin position="806"/>
        <end position="832"/>
    </location>
</feature>
<feature type="region of interest" description="Disordered" evidence="1">
    <location>
        <begin position="694"/>
        <end position="782"/>
    </location>
</feature>
<organism evidence="7 8">
    <name type="scientific">Polyplosphaeria fusca</name>
    <dbReference type="NCBI Taxonomy" id="682080"/>
    <lineage>
        <taxon>Eukaryota</taxon>
        <taxon>Fungi</taxon>
        <taxon>Dikarya</taxon>
        <taxon>Ascomycota</taxon>
        <taxon>Pezizomycotina</taxon>
        <taxon>Dothideomycetes</taxon>
        <taxon>Pleosporomycetidae</taxon>
        <taxon>Pleosporales</taxon>
        <taxon>Tetraplosphaeriaceae</taxon>
        <taxon>Polyplosphaeria</taxon>
    </lineage>
</organism>
<keyword evidence="2" id="KW-0812">Transmembrane</keyword>
<name>A0A9P4RAQ5_9PLEO</name>
<dbReference type="Pfam" id="PF14703">
    <property type="entry name" value="PHM7_cyt"/>
    <property type="match status" value="1"/>
</dbReference>
<feature type="compositionally biased region" description="Basic and acidic residues" evidence="1">
    <location>
        <begin position="849"/>
        <end position="860"/>
    </location>
</feature>
<dbReference type="InterPro" id="IPR038769">
    <property type="entry name" value="MTC4"/>
</dbReference>
<dbReference type="Pfam" id="PF13967">
    <property type="entry name" value="RSN1_TM"/>
    <property type="match status" value="1"/>
</dbReference>
<dbReference type="EMBL" id="ML996097">
    <property type="protein sequence ID" value="KAF2741290.1"/>
    <property type="molecule type" value="Genomic_DNA"/>
</dbReference>
<feature type="transmembrane region" description="Helical" evidence="2">
    <location>
        <begin position="1866"/>
        <end position="1883"/>
    </location>
</feature>
<evidence type="ECO:0000259" key="3">
    <source>
        <dbReference type="Pfam" id="PF02714"/>
    </source>
</evidence>
<feature type="compositionally biased region" description="Polar residues" evidence="1">
    <location>
        <begin position="969"/>
        <end position="986"/>
    </location>
</feature>
<feature type="compositionally biased region" description="Basic and acidic residues" evidence="1">
    <location>
        <begin position="694"/>
        <end position="704"/>
    </location>
</feature>
<feature type="compositionally biased region" description="Polar residues" evidence="1">
    <location>
        <begin position="201"/>
        <end position="216"/>
    </location>
</feature>
<dbReference type="PANTHER" id="PTHR38426">
    <property type="entry name" value="MAINTENANCE OF TELOMERE CAPPING PROTEIN 4"/>
    <property type="match status" value="1"/>
</dbReference>
<evidence type="ECO:0000256" key="1">
    <source>
        <dbReference type="SAM" id="MobiDB-lite"/>
    </source>
</evidence>
<evidence type="ECO:0000256" key="2">
    <source>
        <dbReference type="SAM" id="Phobius"/>
    </source>
</evidence>
<feature type="compositionally biased region" description="Basic and acidic residues" evidence="1">
    <location>
        <begin position="955"/>
        <end position="967"/>
    </location>
</feature>
<feature type="compositionally biased region" description="Basic residues" evidence="1">
    <location>
        <begin position="568"/>
        <end position="578"/>
    </location>
</feature>
<sequence>MSGPSSEGRPSVSSEPSVVSSNTLNSRFSGAHADNGEGSSSQRTSLAGSTRDGGSGNGSADAPPREPQSTFMAEDIGAQEFANRRHRVRRSGGFLLDSALPAGPKTRQQPTGSVHREDLKGKNTLRDRAHQENSSKHRIPPGANGTPSHGSPLSQQVILRGNDVGNEENQDSSTYVPDASAGIRVPKTRRSDIDGPAVPQERQSIASATPPQSGLDPNQLVHMALNLSESRKRNLSAGQLLVPQPAGSRRVTSVGMAPDASFMSYGPGSSIKQYLNEQRRTSRNISPGGRNALSSLRHMSASTARSPSMSLSTQQLTLSEATIARRDKARMYIELRIEYLRLLDQLPPLKPDASAPGNYYVSASNVPGSPQAQLTRMPSHAGKRHELGRAYNPLQYLRNRRTRARERKSLEHPPDEFQDINRVREWVDQVQTASQNARYRQHNGVLLPQFHQDHDTKDTPSKPTRPRMGWIFTSEELLADAHWLEQGDNKTLIEDRHGRKVFPPEEPYKQDLLQPRASTENPEKRRRSWVEGLPRLSSDMATADESEPDSEHGRKRRLLPAFRAESPKRKKHGWRGSRPRSTSDSDTSGSESDQQKSQPGRARLQVDVNNNTGPLALQMRQLMEKEGIEAISRSPAIVSPDTPDKWGVGHPALPDDNAPRSSIDSVKMPNGSALSNSNIGFKAPPKKLRNKVVEEVEPEPRVSLDDLDSTAPNTPLHTKRFLHFGADLSPSHSRSNSVTRKAKKNKMDHFRSDESTKSNKNDLESAGSEKKRGSRHLSEEMAEASGISSAILSAPGAVKHLLTQRKNDSVNSLESPDALRRKDLRDSREPSSAVTRFFKGVKNEGSRVGEFIFRRDKPTEDSDSDTVSSTLSQTGSDTGEDSRKSRWKPRPGISRSVTTETIGSIASRKNGRYHIDLPSFRSSAHIEEDETNATDSQVSDPIAKQAQWQSSNRSPRFDRLRPPRMDLRSISTASSTGSPQQRSPSPGQERLNKVLARPGGVGAAGYPVTVLAHPPDLSDSNRKPSRPTLEGKRHWSITDDNGDVIQRKVSASVITQSEIARVQALFLCSGVKAGEIARRAHITRPEAPSFLIRAAKEANVQLISVPRKEEHVLAARILVRTLEASTQALHVSADEFRESTVKDVTDTISSLRSRVEAELFPRVRSSGDEAVRITNEVSGQAPLAVKQINDEIDRMIRMRRRRMRWPQGGASLAAVLSAFVPTWGTAVLFVFVFCTIRHRYPKIYSPRTFIGTVPEKDRTPSATRSYFDWVHTLLVVPDKFLLYHHSLDCYLWLRFLRTAMFICVVGCCLTWPILMPINATGGGTSSQLDKITIGNVSKKKHLYAHAVLAWVFFAFVMFTVARERLWLIGLRQAWSLSKSNAKRLSSRTVLFLSAPKEALDKQNMQKYFGNDAVRIWPAAKADKLESMTAERNANVEQLEAAEINLIRKVNQTGRKERKTQGSRNENTPSYDQLSNDTKKSLRPTHRLAKPPKAGQKVDSINFFRDQIKEKESEIDEARKSYDAPETQGGGAAVFVEYRDQTAAQKAYQQIAASGILTLNPRYTGVMPGEVIWKNIVIPTTLRLSQEAMAVGLVVATIIFWTIPVGFVASISNISYLAENYEWLKFLRNLPDPVIGLLSGLLPPLATSLLSKYVPNIFRYIFKTFGEPTNTAAELKVMTWYYVFQVFQVFLISTLSSGAAAVVSQLATNPGSVPTLLAKQLPSSANFYLTYFIIQGLTSATDNLLNYSDLLMYLCFGFLFDKTPRQKYNRYTSLRNIAWGKVFPKYANFVIIAIVYSCIAPLVLGFAAAGLAIFYVSYRYMLLYTVQAKIDTKGQSYAIALQQVLTGVYLGELCLIGLFSLRNAPGPSIMVTVLFALTILYHIAMNRYFAPLEKYLPTDLATSDDDDEVTPLLSAAEEGEVSQSRIPNSAQQVLDPLARFFQPHVFASHKAMKAWLADGDFDADDVPEYSEEAVEKAYTNPAFTSATPLVWLARDEMGASKHEVGECEDAGLKASDRGAWVDEKGSVPGWSVDDFGEVPIFKDAVRW</sequence>
<feature type="transmembrane region" description="Helical" evidence="2">
    <location>
        <begin position="1210"/>
        <end position="1236"/>
    </location>
</feature>
<feature type="compositionally biased region" description="Basic and acidic residues" evidence="1">
    <location>
        <begin position="745"/>
        <end position="779"/>
    </location>
</feature>
<feature type="compositionally biased region" description="Polar residues" evidence="1">
    <location>
        <begin position="145"/>
        <end position="157"/>
    </location>
</feature>
<dbReference type="OrthoDB" id="1076608at2759"/>